<evidence type="ECO:0000256" key="6">
    <source>
        <dbReference type="ARBA" id="ARBA00023136"/>
    </source>
</evidence>
<dbReference type="Proteomes" id="UP000774570">
    <property type="component" value="Unassembled WGS sequence"/>
</dbReference>
<dbReference type="PROSITE" id="PS50850">
    <property type="entry name" value="MFS"/>
    <property type="match status" value="1"/>
</dbReference>
<dbReference type="PANTHER" id="PTHR42718">
    <property type="entry name" value="MAJOR FACILITATOR SUPERFAMILY MULTIDRUG TRANSPORTER MFSC"/>
    <property type="match status" value="1"/>
</dbReference>
<comment type="subcellular location">
    <subcellularLocation>
        <location evidence="1">Cell membrane</location>
        <topology evidence="1">Multi-pass membrane protein</topology>
    </subcellularLocation>
</comment>
<evidence type="ECO:0000256" key="3">
    <source>
        <dbReference type="ARBA" id="ARBA00022475"/>
    </source>
</evidence>
<dbReference type="InterPro" id="IPR004638">
    <property type="entry name" value="EmrB-like"/>
</dbReference>
<dbReference type="PRINTS" id="PR01036">
    <property type="entry name" value="TCRTETB"/>
</dbReference>
<keyword evidence="6 7" id="KW-0472">Membrane</keyword>
<organism evidence="9 10">
    <name type="scientific">Actinomadura parmotrematis</name>
    <dbReference type="NCBI Taxonomy" id="2864039"/>
    <lineage>
        <taxon>Bacteria</taxon>
        <taxon>Bacillati</taxon>
        <taxon>Actinomycetota</taxon>
        <taxon>Actinomycetes</taxon>
        <taxon>Streptosporangiales</taxon>
        <taxon>Thermomonosporaceae</taxon>
        <taxon>Actinomadura</taxon>
    </lineage>
</organism>
<feature type="transmembrane region" description="Helical" evidence="7">
    <location>
        <begin position="230"/>
        <end position="249"/>
    </location>
</feature>
<dbReference type="Pfam" id="PF07690">
    <property type="entry name" value="MFS_1"/>
    <property type="match status" value="1"/>
</dbReference>
<dbReference type="InterPro" id="IPR020846">
    <property type="entry name" value="MFS_dom"/>
</dbReference>
<dbReference type="NCBIfam" id="TIGR00711">
    <property type="entry name" value="efflux_EmrB"/>
    <property type="match status" value="1"/>
</dbReference>
<keyword evidence="4 7" id="KW-0812">Transmembrane</keyword>
<dbReference type="InterPro" id="IPR011701">
    <property type="entry name" value="MFS"/>
</dbReference>
<dbReference type="PANTHER" id="PTHR42718:SF46">
    <property type="entry name" value="BLR6921 PROTEIN"/>
    <property type="match status" value="1"/>
</dbReference>
<proteinExistence type="predicted"/>
<feature type="transmembrane region" description="Helical" evidence="7">
    <location>
        <begin position="12"/>
        <end position="29"/>
    </location>
</feature>
<evidence type="ECO:0000256" key="4">
    <source>
        <dbReference type="ARBA" id="ARBA00022692"/>
    </source>
</evidence>
<dbReference type="SUPFAM" id="SSF103473">
    <property type="entry name" value="MFS general substrate transporter"/>
    <property type="match status" value="1"/>
</dbReference>
<gene>
    <name evidence="9" type="ORF">K1Y72_15620</name>
</gene>
<evidence type="ECO:0000313" key="10">
    <source>
        <dbReference type="Proteomes" id="UP000774570"/>
    </source>
</evidence>
<keyword evidence="5 7" id="KW-1133">Transmembrane helix</keyword>
<dbReference type="RefSeq" id="WP_220167054.1">
    <property type="nucleotide sequence ID" value="NZ_JAIBOA010000009.1"/>
</dbReference>
<dbReference type="Gene3D" id="1.20.1250.20">
    <property type="entry name" value="MFS general substrate transporter like domains"/>
    <property type="match status" value="2"/>
</dbReference>
<evidence type="ECO:0000256" key="1">
    <source>
        <dbReference type="ARBA" id="ARBA00004651"/>
    </source>
</evidence>
<keyword evidence="2" id="KW-0813">Transport</keyword>
<accession>A0ABS7FTS6</accession>
<name>A0ABS7FTS6_9ACTN</name>
<evidence type="ECO:0000256" key="7">
    <source>
        <dbReference type="SAM" id="Phobius"/>
    </source>
</evidence>
<dbReference type="EMBL" id="JAIBOA010000009">
    <property type="protein sequence ID" value="MBW8483816.1"/>
    <property type="molecule type" value="Genomic_DNA"/>
</dbReference>
<dbReference type="InterPro" id="IPR036259">
    <property type="entry name" value="MFS_trans_sf"/>
</dbReference>
<feature type="transmembrane region" description="Helical" evidence="7">
    <location>
        <begin position="305"/>
        <end position="325"/>
    </location>
</feature>
<evidence type="ECO:0000256" key="5">
    <source>
        <dbReference type="ARBA" id="ARBA00022989"/>
    </source>
</evidence>
<feature type="transmembrane region" description="Helical" evidence="7">
    <location>
        <begin position="49"/>
        <end position="75"/>
    </location>
</feature>
<keyword evidence="10" id="KW-1185">Reference proteome</keyword>
<feature type="transmembrane region" description="Helical" evidence="7">
    <location>
        <begin position="168"/>
        <end position="190"/>
    </location>
</feature>
<comment type="caution">
    <text evidence="9">The sequence shown here is derived from an EMBL/GenBank/DDBJ whole genome shotgun (WGS) entry which is preliminary data.</text>
</comment>
<reference evidence="9 10" key="1">
    <citation type="submission" date="2021-07" db="EMBL/GenBank/DDBJ databases">
        <title>Actinomadura sp. PM05-2 isolated from lichen.</title>
        <authorList>
            <person name="Somphong A."/>
            <person name="Phongsopitanun W."/>
            <person name="Tanasupawat S."/>
            <person name="Peongsungnone V."/>
        </authorList>
    </citation>
    <scope>NUCLEOTIDE SEQUENCE [LARGE SCALE GENOMIC DNA]</scope>
    <source>
        <strain evidence="9 10">PM05-2</strain>
    </source>
</reference>
<evidence type="ECO:0000259" key="8">
    <source>
        <dbReference type="PROSITE" id="PS50850"/>
    </source>
</evidence>
<evidence type="ECO:0000256" key="2">
    <source>
        <dbReference type="ARBA" id="ARBA00022448"/>
    </source>
</evidence>
<protein>
    <submittedName>
        <fullName evidence="9">DHA2 family efflux MFS transporter permease subunit</fullName>
    </submittedName>
</protein>
<feature type="transmembrane region" description="Helical" evidence="7">
    <location>
        <begin position="337"/>
        <end position="356"/>
    </location>
</feature>
<evidence type="ECO:0000313" key="9">
    <source>
        <dbReference type="EMBL" id="MBW8483816.1"/>
    </source>
</evidence>
<feature type="domain" description="Major facilitator superfamily (MFS) profile" evidence="8">
    <location>
        <begin position="16"/>
        <end position="458"/>
    </location>
</feature>
<feature type="transmembrane region" description="Helical" evidence="7">
    <location>
        <begin position="270"/>
        <end position="293"/>
    </location>
</feature>
<feature type="transmembrane region" description="Helical" evidence="7">
    <location>
        <begin position="140"/>
        <end position="162"/>
    </location>
</feature>
<feature type="transmembrane region" description="Helical" evidence="7">
    <location>
        <begin position="434"/>
        <end position="453"/>
    </location>
</feature>
<feature type="transmembrane region" description="Helical" evidence="7">
    <location>
        <begin position="107"/>
        <end position="128"/>
    </location>
</feature>
<feature type="transmembrane region" description="Helical" evidence="7">
    <location>
        <begin position="202"/>
        <end position="224"/>
    </location>
</feature>
<feature type="transmembrane region" description="Helical" evidence="7">
    <location>
        <begin position="401"/>
        <end position="422"/>
    </location>
</feature>
<feature type="transmembrane region" description="Helical" evidence="7">
    <location>
        <begin position="362"/>
        <end position="389"/>
    </location>
</feature>
<feature type="transmembrane region" description="Helical" evidence="7">
    <location>
        <begin position="82"/>
        <end position="101"/>
    </location>
</feature>
<sequence>MPPTASERFDPALRRLVAVVLLGGIMSILDGTMTAAAAESLVTGLHGTLTAVGWVSTAYLLALTLTVPVSGWALARLGGRRLWLGGLALFLAGSLAAALAWNVPSLVAFRVVQGAGAGLLDPLMLTLLARGAGPARAGRVMGLMGMVLSLGPVFGPVLGGLVVDAAGWRWMFLINLPVGLAAFAAALRTLPADPPEGERARLDLVGLALVGPGAAALVLALSRVAGHGAASWQVLAPLAAAAVLLAAYAPHAFRARRTPPLIEPRLFASGGFTASVAIAAVNGLATYAALFMLPLYYRQEGGHGAAATGLLIAPLGLASALAMPLTGRLSDRVGTRALVRGGGILAVLCALAFTRLSPDSAAAWTVAASLGLGLALGCVGAPVIGGVYRTLPPALVPQGSAVLYMLNQLGAALGIAAVALVVESAGPGVAGFRHVAWLTAAALAVVLAGSALLPGRPAPEPEPAPAADGVLSPGR</sequence>
<keyword evidence="3" id="KW-1003">Cell membrane</keyword>